<keyword evidence="2" id="KW-1185">Reference proteome</keyword>
<sequence length="180" mass="21118">MTLWWQALILLCCILNCVESSAPCPVQQSAKYHNSFRLARSTLSRVQHLQKRYDWERLHGAFKDMQVYWNMLEWKRTQLEREQVTGRAAHNILAHSMKHVQLDLRDLMRQVSNQMSVMQSSRVKHSPPTARAPLNPEAVSKTAWDRQVEGYIILRDLELYLTKLVRDFLLLASKAHVTQH</sequence>
<accession>A0ACB7F1G0</accession>
<gene>
    <name evidence="1" type="ORF">GBF38_019456</name>
</gene>
<dbReference type="EMBL" id="CM024807">
    <property type="protein sequence ID" value="KAG8008339.1"/>
    <property type="molecule type" value="Genomic_DNA"/>
</dbReference>
<dbReference type="Proteomes" id="UP000805704">
    <property type="component" value="Chromosome 19"/>
</dbReference>
<comment type="caution">
    <text evidence="1">The sequence shown here is derived from an EMBL/GenBank/DDBJ whole genome shotgun (WGS) entry which is preliminary data.</text>
</comment>
<protein>
    <submittedName>
        <fullName evidence="1">Uncharacterized protein</fullName>
    </submittedName>
</protein>
<reference evidence="1" key="1">
    <citation type="submission" date="2020-04" db="EMBL/GenBank/DDBJ databases">
        <title>A chromosome-scale assembly and high-density genetic map of the yellow drum (Nibea albiflora) genome.</title>
        <authorList>
            <person name="Xu D."/>
            <person name="Zhang W."/>
            <person name="Chen R."/>
            <person name="Tan P."/>
            <person name="Wang L."/>
            <person name="Song H."/>
            <person name="Tian L."/>
            <person name="Zhu Q."/>
            <person name="Wang B."/>
        </authorList>
    </citation>
    <scope>NUCLEOTIDE SEQUENCE</scope>
    <source>
        <strain evidence="1">ZJHYS-2018</strain>
    </source>
</reference>
<evidence type="ECO:0000313" key="1">
    <source>
        <dbReference type="EMBL" id="KAG8008339.1"/>
    </source>
</evidence>
<organism evidence="1 2">
    <name type="scientific">Nibea albiflora</name>
    <name type="common">Yellow drum</name>
    <name type="synonym">Corvina albiflora</name>
    <dbReference type="NCBI Taxonomy" id="240163"/>
    <lineage>
        <taxon>Eukaryota</taxon>
        <taxon>Metazoa</taxon>
        <taxon>Chordata</taxon>
        <taxon>Craniata</taxon>
        <taxon>Vertebrata</taxon>
        <taxon>Euteleostomi</taxon>
        <taxon>Actinopterygii</taxon>
        <taxon>Neopterygii</taxon>
        <taxon>Teleostei</taxon>
        <taxon>Neoteleostei</taxon>
        <taxon>Acanthomorphata</taxon>
        <taxon>Eupercaria</taxon>
        <taxon>Sciaenidae</taxon>
        <taxon>Nibea</taxon>
    </lineage>
</organism>
<name>A0ACB7F1G0_NIBAL</name>
<proteinExistence type="predicted"/>
<evidence type="ECO:0000313" key="2">
    <source>
        <dbReference type="Proteomes" id="UP000805704"/>
    </source>
</evidence>